<dbReference type="OrthoDB" id="9801717at2"/>
<dbReference type="InterPro" id="IPR023009">
    <property type="entry name" value="Tyrosine_recombinase_XerC/XerD"/>
</dbReference>
<evidence type="ECO:0000256" key="2">
    <source>
        <dbReference type="ARBA" id="ARBA00006657"/>
    </source>
</evidence>
<gene>
    <name evidence="11 15" type="primary">xerC</name>
    <name evidence="15" type="ORF">J416_00849</name>
</gene>
<dbReference type="GO" id="GO:0009037">
    <property type="term" value="F:tyrosine-based site-specific recombinase activity"/>
    <property type="evidence" value="ECO:0007669"/>
    <property type="project" value="UniProtKB-UniRule"/>
</dbReference>
<keyword evidence="4 11" id="KW-0963">Cytoplasm</keyword>
<evidence type="ECO:0000256" key="6">
    <source>
        <dbReference type="ARBA" id="ARBA00022829"/>
    </source>
</evidence>
<dbReference type="eggNOG" id="COG4974">
    <property type="taxonomic scope" value="Bacteria"/>
</dbReference>
<evidence type="ECO:0000256" key="7">
    <source>
        <dbReference type="ARBA" id="ARBA00022908"/>
    </source>
</evidence>
<keyword evidence="16" id="KW-1185">Reference proteome</keyword>
<evidence type="ECO:0000259" key="14">
    <source>
        <dbReference type="PROSITE" id="PS51900"/>
    </source>
</evidence>
<reference evidence="15 16" key="1">
    <citation type="submission" date="2013-03" db="EMBL/GenBank/DDBJ databases">
        <title>Draft genome sequence of Gracibacillus halophilus YIM-C55.5, a moderately halophilic and thermophilic organism from the Xiaochaidamu salt lake.</title>
        <authorList>
            <person name="Sugumar T."/>
            <person name="Polireddy D.R."/>
            <person name="Antony A."/>
            <person name="Madhava Y.R."/>
            <person name="Sivakumar N."/>
        </authorList>
    </citation>
    <scope>NUCLEOTIDE SEQUENCE [LARGE SCALE GENOMIC DNA]</scope>
    <source>
        <strain evidence="15 16">YIM-C55.5</strain>
    </source>
</reference>
<dbReference type="GO" id="GO:0003677">
    <property type="term" value="F:DNA binding"/>
    <property type="evidence" value="ECO:0007669"/>
    <property type="project" value="UniProtKB-UniRule"/>
</dbReference>
<evidence type="ECO:0000256" key="5">
    <source>
        <dbReference type="ARBA" id="ARBA00022618"/>
    </source>
</evidence>
<comment type="caution">
    <text evidence="15">The sequence shown here is derived from an EMBL/GenBank/DDBJ whole genome shotgun (WGS) entry which is preliminary data.</text>
</comment>
<dbReference type="PROSITE" id="PS51898">
    <property type="entry name" value="TYR_RECOMBINASE"/>
    <property type="match status" value="1"/>
</dbReference>
<feature type="active site" description="O-(3'-phospho-DNA)-tyrosine intermediate" evidence="11">
    <location>
        <position position="280"/>
    </location>
</feature>
<dbReference type="SUPFAM" id="SSF56349">
    <property type="entry name" value="DNA breaking-rejoining enzymes"/>
    <property type="match status" value="1"/>
</dbReference>
<dbReference type="PANTHER" id="PTHR30349">
    <property type="entry name" value="PHAGE INTEGRASE-RELATED"/>
    <property type="match status" value="1"/>
</dbReference>
<dbReference type="PROSITE" id="PS51900">
    <property type="entry name" value="CB"/>
    <property type="match status" value="1"/>
</dbReference>
<keyword evidence="10 11" id="KW-0131">Cell cycle</keyword>
<dbReference type="InterPro" id="IPR050090">
    <property type="entry name" value="Tyrosine_recombinase_XerCD"/>
</dbReference>
<dbReference type="InterPro" id="IPR004107">
    <property type="entry name" value="Integrase_SAM-like_N"/>
</dbReference>
<dbReference type="STRING" id="1308866.J416_00849"/>
<comment type="similarity">
    <text evidence="2 11">Belongs to the 'phage' integrase family. XerC subfamily.</text>
</comment>
<dbReference type="HAMAP" id="MF_01808">
    <property type="entry name" value="Recomb_XerC_XerD"/>
    <property type="match status" value="1"/>
</dbReference>
<keyword evidence="6 11" id="KW-0159">Chromosome partition</keyword>
<dbReference type="RefSeq" id="WP_003462925.1">
    <property type="nucleotide sequence ID" value="NZ_APML01000004.1"/>
</dbReference>
<dbReference type="Pfam" id="PF02899">
    <property type="entry name" value="Phage_int_SAM_1"/>
    <property type="match status" value="1"/>
</dbReference>
<dbReference type="PATRIC" id="fig|1308866.3.peg.173"/>
<feature type="active site" evidence="11">
    <location>
        <position position="271"/>
    </location>
</feature>
<comment type="subcellular location">
    <subcellularLocation>
        <location evidence="1 11">Cytoplasm</location>
    </subcellularLocation>
</comment>
<dbReference type="InterPro" id="IPR002104">
    <property type="entry name" value="Integrase_catalytic"/>
</dbReference>
<comment type="function">
    <text evidence="11">Site-specific tyrosine recombinase, which acts by catalyzing the cutting and rejoining of the recombining DNA molecules. The XerC-XerD complex is essential to convert dimers of the bacterial chromosome into monomers to permit their segregation at cell division. It also contributes to the segregational stability of plasmids.</text>
</comment>
<evidence type="ECO:0000256" key="12">
    <source>
        <dbReference type="NCBIfam" id="TIGR02224"/>
    </source>
</evidence>
<comment type="subunit">
    <text evidence="11">Forms a cyclic heterotetrameric complex composed of two molecules of XerC and two molecules of XerD.</text>
</comment>
<feature type="active site" evidence="11">
    <location>
        <position position="245"/>
    </location>
</feature>
<organism evidence="15 16">
    <name type="scientific">Gracilibacillus halophilus YIM-C55.5</name>
    <dbReference type="NCBI Taxonomy" id="1308866"/>
    <lineage>
        <taxon>Bacteria</taxon>
        <taxon>Bacillati</taxon>
        <taxon>Bacillota</taxon>
        <taxon>Bacilli</taxon>
        <taxon>Bacillales</taxon>
        <taxon>Bacillaceae</taxon>
        <taxon>Gracilibacillus</taxon>
    </lineage>
</organism>
<feature type="active site" evidence="11">
    <location>
        <position position="148"/>
    </location>
</feature>
<sequence length="301" mass="34968">MSVFTTYWISFKGYLQVEKQASSHTIHAYYKDIDDFFQFLTAEQLHDIHIQHTNVRNYLTTLYEKGLSRRSVARHISSLRSFYHFLVRENVVSDNPFTSIHLPKALHPIPEFFYAEELEKLFEVHDRSTAIGQRNQALIEIVYATGMRVSECVHLHITDIDFSLQTVRVMGKGNKERYIPFGRLAKDALHQYIEDGRSTLMKKAKQHTDIVFLNARGTPLTDRGVRYVLEKVVKDAALTLKIHPHKLRHSFATHLLDNGADLRTVQELLGHKNISTTQIYTHVSKERLHHVYQSAHPRAKQ</sequence>
<evidence type="ECO:0000259" key="13">
    <source>
        <dbReference type="PROSITE" id="PS51898"/>
    </source>
</evidence>
<dbReference type="NCBIfam" id="NF001399">
    <property type="entry name" value="PRK00283.1"/>
    <property type="match status" value="1"/>
</dbReference>
<keyword evidence="8 11" id="KW-0238">DNA-binding</keyword>
<dbReference type="InterPro" id="IPR011932">
    <property type="entry name" value="Recomb_XerD"/>
</dbReference>
<evidence type="ECO:0000313" key="16">
    <source>
        <dbReference type="Proteomes" id="UP000012283"/>
    </source>
</evidence>
<evidence type="ECO:0000256" key="10">
    <source>
        <dbReference type="ARBA" id="ARBA00023306"/>
    </source>
</evidence>
<dbReference type="InterPro" id="IPR011010">
    <property type="entry name" value="DNA_brk_join_enz"/>
</dbReference>
<dbReference type="InterPro" id="IPR013762">
    <property type="entry name" value="Integrase-like_cat_sf"/>
</dbReference>
<dbReference type="AlphaFoldDB" id="N4WG40"/>
<dbReference type="Proteomes" id="UP000012283">
    <property type="component" value="Unassembled WGS sequence"/>
</dbReference>
<dbReference type="NCBIfam" id="TIGR02225">
    <property type="entry name" value="recomb_XerD"/>
    <property type="match status" value="1"/>
</dbReference>
<comment type="similarity">
    <text evidence="3">Belongs to the 'phage' integrase family. XerD subfamily.</text>
</comment>
<evidence type="ECO:0000313" key="15">
    <source>
        <dbReference type="EMBL" id="ENH98249.1"/>
    </source>
</evidence>
<dbReference type="Gene3D" id="1.10.150.130">
    <property type="match status" value="1"/>
</dbReference>
<keyword evidence="9 11" id="KW-0233">DNA recombination</keyword>
<accession>N4WG40</accession>
<feature type="domain" description="Tyr recombinase" evidence="13">
    <location>
        <begin position="108"/>
        <end position="293"/>
    </location>
</feature>
<dbReference type="GO" id="GO:0051301">
    <property type="term" value="P:cell division"/>
    <property type="evidence" value="ECO:0007669"/>
    <property type="project" value="UniProtKB-UniRule"/>
</dbReference>
<feature type="domain" description="Core-binding (CB)" evidence="14">
    <location>
        <begin position="2"/>
        <end position="87"/>
    </location>
</feature>
<dbReference type="GO" id="GO:0006313">
    <property type="term" value="P:DNA transposition"/>
    <property type="evidence" value="ECO:0007669"/>
    <property type="project" value="UniProtKB-UniRule"/>
</dbReference>
<dbReference type="InterPro" id="IPR010998">
    <property type="entry name" value="Integrase_recombinase_N"/>
</dbReference>
<dbReference type="InterPro" id="IPR044068">
    <property type="entry name" value="CB"/>
</dbReference>
<dbReference type="GO" id="GO:0005737">
    <property type="term" value="C:cytoplasm"/>
    <property type="evidence" value="ECO:0007669"/>
    <property type="project" value="UniProtKB-SubCell"/>
</dbReference>
<protein>
    <recommendedName>
        <fullName evidence="11 12">Tyrosine recombinase XerC</fullName>
    </recommendedName>
</protein>
<feature type="active site" evidence="11">
    <location>
        <position position="172"/>
    </location>
</feature>
<dbReference type="CDD" id="cd00798">
    <property type="entry name" value="INT_XerDC_C"/>
    <property type="match status" value="1"/>
</dbReference>
<evidence type="ECO:0000256" key="9">
    <source>
        <dbReference type="ARBA" id="ARBA00023172"/>
    </source>
</evidence>
<dbReference type="Pfam" id="PF00589">
    <property type="entry name" value="Phage_integrase"/>
    <property type="match status" value="1"/>
</dbReference>
<keyword evidence="7 11" id="KW-0229">DNA integration</keyword>
<dbReference type="PANTHER" id="PTHR30349:SF77">
    <property type="entry name" value="TYROSINE RECOMBINASE XERC"/>
    <property type="match status" value="1"/>
</dbReference>
<evidence type="ECO:0000256" key="11">
    <source>
        <dbReference type="HAMAP-Rule" id="MF_01808"/>
    </source>
</evidence>
<keyword evidence="5 11" id="KW-0132">Cell division</keyword>
<dbReference type="EMBL" id="APML01000004">
    <property type="protein sequence ID" value="ENH98249.1"/>
    <property type="molecule type" value="Genomic_DNA"/>
</dbReference>
<proteinExistence type="inferred from homology"/>
<feature type="active site" evidence="11">
    <location>
        <position position="248"/>
    </location>
</feature>
<evidence type="ECO:0000256" key="3">
    <source>
        <dbReference type="ARBA" id="ARBA00010450"/>
    </source>
</evidence>
<evidence type="ECO:0000256" key="1">
    <source>
        <dbReference type="ARBA" id="ARBA00004496"/>
    </source>
</evidence>
<name>N4WG40_9BACI</name>
<evidence type="ECO:0000256" key="8">
    <source>
        <dbReference type="ARBA" id="ARBA00023125"/>
    </source>
</evidence>
<dbReference type="InterPro" id="IPR011931">
    <property type="entry name" value="Recomb_XerC"/>
</dbReference>
<evidence type="ECO:0000256" key="4">
    <source>
        <dbReference type="ARBA" id="ARBA00022490"/>
    </source>
</evidence>
<dbReference type="Gene3D" id="1.10.443.10">
    <property type="entry name" value="Intergrase catalytic core"/>
    <property type="match status" value="1"/>
</dbReference>
<dbReference type="NCBIfam" id="NF040815">
    <property type="entry name" value="recomb_XerA_Arch"/>
    <property type="match status" value="1"/>
</dbReference>
<dbReference type="NCBIfam" id="TIGR02224">
    <property type="entry name" value="recomb_XerC"/>
    <property type="match status" value="1"/>
</dbReference>
<dbReference type="GO" id="GO:0007059">
    <property type="term" value="P:chromosome segregation"/>
    <property type="evidence" value="ECO:0007669"/>
    <property type="project" value="UniProtKB-UniRule"/>
</dbReference>